<evidence type="ECO:0000313" key="3">
    <source>
        <dbReference type="Proteomes" id="UP000325315"/>
    </source>
</evidence>
<dbReference type="Proteomes" id="UP000325315">
    <property type="component" value="Unassembled WGS sequence"/>
</dbReference>
<gene>
    <name evidence="2" type="ORF">EPI10_023967</name>
</gene>
<dbReference type="EMBL" id="SMMG02000005">
    <property type="protein sequence ID" value="KAA3473603.1"/>
    <property type="molecule type" value="Genomic_DNA"/>
</dbReference>
<protein>
    <submittedName>
        <fullName evidence="2">Gag-Pol polyprotein</fullName>
    </submittedName>
</protein>
<comment type="caution">
    <text evidence="2">The sequence shown here is derived from an EMBL/GenBank/DDBJ whole genome shotgun (WGS) entry which is preliminary data.</text>
</comment>
<organism evidence="2 3">
    <name type="scientific">Gossypium australe</name>
    <dbReference type="NCBI Taxonomy" id="47621"/>
    <lineage>
        <taxon>Eukaryota</taxon>
        <taxon>Viridiplantae</taxon>
        <taxon>Streptophyta</taxon>
        <taxon>Embryophyta</taxon>
        <taxon>Tracheophyta</taxon>
        <taxon>Spermatophyta</taxon>
        <taxon>Magnoliopsida</taxon>
        <taxon>eudicotyledons</taxon>
        <taxon>Gunneridae</taxon>
        <taxon>Pentapetalae</taxon>
        <taxon>rosids</taxon>
        <taxon>malvids</taxon>
        <taxon>Malvales</taxon>
        <taxon>Malvaceae</taxon>
        <taxon>Malvoideae</taxon>
        <taxon>Gossypium</taxon>
    </lineage>
</organism>
<accession>A0A5B6VWY4</accession>
<feature type="compositionally biased region" description="Polar residues" evidence="1">
    <location>
        <begin position="42"/>
        <end position="51"/>
    </location>
</feature>
<evidence type="ECO:0000313" key="2">
    <source>
        <dbReference type="EMBL" id="KAA3473603.1"/>
    </source>
</evidence>
<dbReference type="OrthoDB" id="851428at2759"/>
<name>A0A5B6VWY4_9ROSI</name>
<sequence length="169" mass="19177">MNKPYQSSSKKFRDSYTRSNALVGYPSRDRRKQYISPKAQATPVSSIGSMRNNKPEFQQIVLSYPRKTNIRVQDRAIRLLEGDHLEMQGMLEHQPELAIRAREDASSPDVITSTFSLYNTNVIALIGPRSTHSYICMNLVSNKSLPIESTEFVIKVSNPLGKYVLVDKI</sequence>
<keyword evidence="3" id="KW-1185">Reference proteome</keyword>
<dbReference type="AlphaFoldDB" id="A0A5B6VWY4"/>
<reference evidence="3" key="1">
    <citation type="journal article" date="2019" name="Plant Biotechnol. J.">
        <title>Genome sequencing of the Australian wild diploid species Gossypium australe highlights disease resistance and delayed gland morphogenesis.</title>
        <authorList>
            <person name="Cai Y."/>
            <person name="Cai X."/>
            <person name="Wang Q."/>
            <person name="Wang P."/>
            <person name="Zhang Y."/>
            <person name="Cai C."/>
            <person name="Xu Y."/>
            <person name="Wang K."/>
            <person name="Zhou Z."/>
            <person name="Wang C."/>
            <person name="Geng S."/>
            <person name="Li B."/>
            <person name="Dong Q."/>
            <person name="Hou Y."/>
            <person name="Wang H."/>
            <person name="Ai P."/>
            <person name="Liu Z."/>
            <person name="Yi F."/>
            <person name="Sun M."/>
            <person name="An G."/>
            <person name="Cheng J."/>
            <person name="Zhang Y."/>
            <person name="Shi Q."/>
            <person name="Xie Y."/>
            <person name="Shi X."/>
            <person name="Chang Y."/>
            <person name="Huang F."/>
            <person name="Chen Y."/>
            <person name="Hong S."/>
            <person name="Mi L."/>
            <person name="Sun Q."/>
            <person name="Zhang L."/>
            <person name="Zhou B."/>
            <person name="Peng R."/>
            <person name="Zhang X."/>
            <person name="Liu F."/>
        </authorList>
    </citation>
    <scope>NUCLEOTIDE SEQUENCE [LARGE SCALE GENOMIC DNA]</scope>
    <source>
        <strain evidence="3">cv. PA1801</strain>
    </source>
</reference>
<proteinExistence type="predicted"/>
<dbReference type="Pfam" id="PF08284">
    <property type="entry name" value="RVP_2"/>
    <property type="match status" value="1"/>
</dbReference>
<feature type="region of interest" description="Disordered" evidence="1">
    <location>
        <begin position="1"/>
        <end position="51"/>
    </location>
</feature>
<evidence type="ECO:0000256" key="1">
    <source>
        <dbReference type="SAM" id="MobiDB-lite"/>
    </source>
</evidence>